<name>A0ABD1JAT5_9TELE</name>
<dbReference type="Pfam" id="PF15059">
    <property type="entry name" value="Speriolin_C"/>
    <property type="match status" value="1"/>
</dbReference>
<accession>A0ABD1JAT5</accession>
<evidence type="ECO:0000256" key="2">
    <source>
        <dbReference type="SAM" id="MobiDB-lite"/>
    </source>
</evidence>
<feature type="domain" description="Speriolin C-terminal" evidence="3">
    <location>
        <begin position="132"/>
        <end position="279"/>
    </location>
</feature>
<feature type="coiled-coil region" evidence="1">
    <location>
        <begin position="7"/>
        <end position="34"/>
    </location>
</feature>
<feature type="compositionally biased region" description="Polar residues" evidence="2">
    <location>
        <begin position="86"/>
        <end position="107"/>
    </location>
</feature>
<dbReference type="InterPro" id="IPR026715">
    <property type="entry name" value="SPATC1"/>
</dbReference>
<keyword evidence="1" id="KW-0175">Coiled coil</keyword>
<organism evidence="4 5">
    <name type="scientific">Coilia grayii</name>
    <name type="common">Gray's grenadier anchovy</name>
    <dbReference type="NCBI Taxonomy" id="363190"/>
    <lineage>
        <taxon>Eukaryota</taxon>
        <taxon>Metazoa</taxon>
        <taxon>Chordata</taxon>
        <taxon>Craniata</taxon>
        <taxon>Vertebrata</taxon>
        <taxon>Euteleostomi</taxon>
        <taxon>Actinopterygii</taxon>
        <taxon>Neopterygii</taxon>
        <taxon>Teleostei</taxon>
        <taxon>Clupei</taxon>
        <taxon>Clupeiformes</taxon>
        <taxon>Clupeoidei</taxon>
        <taxon>Engraulidae</taxon>
        <taxon>Coilinae</taxon>
        <taxon>Coilia</taxon>
    </lineage>
</organism>
<dbReference type="EMBL" id="JBHFQA010000017">
    <property type="protein sequence ID" value="KAL2083836.1"/>
    <property type="molecule type" value="Genomic_DNA"/>
</dbReference>
<proteinExistence type="predicted"/>
<evidence type="ECO:0000259" key="3">
    <source>
        <dbReference type="Pfam" id="PF15059"/>
    </source>
</evidence>
<comment type="caution">
    <text evidence="4">The sequence shown here is derived from an EMBL/GenBank/DDBJ whole genome shotgun (WGS) entry which is preliminary data.</text>
</comment>
<dbReference type="Proteomes" id="UP001591681">
    <property type="component" value="Unassembled WGS sequence"/>
</dbReference>
<dbReference type="AlphaFoldDB" id="A0ABD1JAT5"/>
<feature type="region of interest" description="Disordered" evidence="2">
    <location>
        <begin position="86"/>
        <end position="128"/>
    </location>
</feature>
<sequence length="279" mass="31465">MDPEESRVSLRLENERLRRENDDLQLILGLMKENQELRSKLYATDASVDHGPSVPLQGSKVKAVSWDETLEEGRFTDDLLKVPFRTSSPLDTSINRKSSPLETSVNRKSALKGPCLDPEQQQSDSQQVEERMVGEVAFQLDRRILAHVFQEQKRLYGFTVQNIPSKITQVSTHPVTGKVDESVHARLSERHLEVMRGLGRLGYRAALHPALAELVVNTYGVLRERPDQRSAQRATYGSPEALRNIVVDTVPPALLKDVLLLLSCLCYLAKQDGKALFLW</sequence>
<evidence type="ECO:0000313" key="5">
    <source>
        <dbReference type="Proteomes" id="UP001591681"/>
    </source>
</evidence>
<dbReference type="PANTHER" id="PTHR22192:SF17">
    <property type="entry name" value="SPERIOLIN-LIKE PROTEIN"/>
    <property type="match status" value="1"/>
</dbReference>
<dbReference type="InterPro" id="IPR029384">
    <property type="entry name" value="Speriolin_C"/>
</dbReference>
<keyword evidence="5" id="KW-1185">Reference proteome</keyword>
<dbReference type="PANTHER" id="PTHR22192">
    <property type="entry name" value="SPERIOLIN"/>
    <property type="match status" value="1"/>
</dbReference>
<reference evidence="4 5" key="1">
    <citation type="submission" date="2024-09" db="EMBL/GenBank/DDBJ databases">
        <title>A chromosome-level genome assembly of Gray's grenadier anchovy, Coilia grayii.</title>
        <authorList>
            <person name="Fu Z."/>
        </authorList>
    </citation>
    <scope>NUCLEOTIDE SEQUENCE [LARGE SCALE GENOMIC DNA]</scope>
    <source>
        <strain evidence="4">G4</strain>
        <tissue evidence="4">Muscle</tissue>
    </source>
</reference>
<evidence type="ECO:0000256" key="1">
    <source>
        <dbReference type="SAM" id="Coils"/>
    </source>
</evidence>
<protein>
    <recommendedName>
        <fullName evidence="3">Speriolin C-terminal domain-containing protein</fullName>
    </recommendedName>
</protein>
<evidence type="ECO:0000313" key="4">
    <source>
        <dbReference type="EMBL" id="KAL2083836.1"/>
    </source>
</evidence>
<gene>
    <name evidence="4" type="ORF">ACEWY4_019354</name>
</gene>